<accession>A0A059B1M8</accession>
<sequence length="128" mass="13823">MGNCQAAEVAAVAIHHPAGTKVERIYWSVSAHDIMSANPGHYVAQVIAASSQTVAAKDESGGTPARQLRLLRPDDTLHIGQVYRLVSFEGVRGKEVREAGEAAGKIRRGRSRVEEERVEDESGAEFEA</sequence>
<reference evidence="2" key="1">
    <citation type="submission" date="2013-07" db="EMBL/GenBank/DDBJ databases">
        <title>The genome of Eucalyptus grandis.</title>
        <authorList>
            <person name="Schmutz J."/>
            <person name="Hayes R."/>
            <person name="Myburg A."/>
            <person name="Tuskan G."/>
            <person name="Grattapaglia D."/>
            <person name="Rokhsar D.S."/>
        </authorList>
    </citation>
    <scope>NUCLEOTIDE SEQUENCE</scope>
    <source>
        <tissue evidence="2">Leaf extractions</tissue>
    </source>
</reference>
<feature type="compositionally biased region" description="Acidic residues" evidence="1">
    <location>
        <begin position="116"/>
        <end position="128"/>
    </location>
</feature>
<evidence type="ECO:0000313" key="2">
    <source>
        <dbReference type="EMBL" id="KCW59565.1"/>
    </source>
</evidence>
<feature type="region of interest" description="Disordered" evidence="1">
    <location>
        <begin position="99"/>
        <end position="128"/>
    </location>
</feature>
<dbReference type="InterPro" id="IPR025322">
    <property type="entry name" value="PADRE_dom"/>
</dbReference>
<dbReference type="Pfam" id="PF14009">
    <property type="entry name" value="PADRE"/>
    <property type="match status" value="1"/>
</dbReference>
<dbReference type="Gramene" id="KCW59565">
    <property type="protein sequence ID" value="KCW59565"/>
    <property type="gene ID" value="EUGRSUZ_H02314"/>
</dbReference>
<evidence type="ECO:0000256" key="1">
    <source>
        <dbReference type="SAM" id="MobiDB-lite"/>
    </source>
</evidence>
<proteinExistence type="predicted"/>
<dbReference type="PANTHER" id="PTHR33413:SF1">
    <property type="entry name" value="EXPRESSED PROTEIN"/>
    <property type="match status" value="1"/>
</dbReference>
<dbReference type="AlphaFoldDB" id="A0A059B1M8"/>
<protein>
    <submittedName>
        <fullName evidence="2">Uncharacterized protein</fullName>
    </submittedName>
</protein>
<dbReference type="PANTHER" id="PTHR33413">
    <property type="entry name" value="EXPRESSED PROTEIN"/>
    <property type="match status" value="1"/>
</dbReference>
<organism evidence="2">
    <name type="scientific">Eucalyptus grandis</name>
    <name type="common">Flooded gum</name>
    <dbReference type="NCBI Taxonomy" id="71139"/>
    <lineage>
        <taxon>Eukaryota</taxon>
        <taxon>Viridiplantae</taxon>
        <taxon>Streptophyta</taxon>
        <taxon>Embryophyta</taxon>
        <taxon>Tracheophyta</taxon>
        <taxon>Spermatophyta</taxon>
        <taxon>Magnoliopsida</taxon>
        <taxon>eudicotyledons</taxon>
        <taxon>Gunneridae</taxon>
        <taxon>Pentapetalae</taxon>
        <taxon>rosids</taxon>
        <taxon>malvids</taxon>
        <taxon>Myrtales</taxon>
        <taxon>Myrtaceae</taxon>
        <taxon>Myrtoideae</taxon>
        <taxon>Eucalypteae</taxon>
        <taxon>Eucalyptus</taxon>
    </lineage>
</organism>
<gene>
    <name evidence="2" type="ORF">EUGRSUZ_H02314</name>
</gene>
<dbReference type="EMBL" id="KK198760">
    <property type="protein sequence ID" value="KCW59565.1"/>
    <property type="molecule type" value="Genomic_DNA"/>
</dbReference>
<name>A0A059B1M8_EUCGR</name>